<feature type="domain" description="TIR" evidence="3">
    <location>
        <begin position="399"/>
        <end position="537"/>
    </location>
</feature>
<comment type="caution">
    <text evidence="4">The sequence shown here is derived from an EMBL/GenBank/DDBJ whole genome shotgun (WGS) entry which is preliminary data.</text>
</comment>
<dbReference type="PROSITE" id="PS50104">
    <property type="entry name" value="TIR"/>
    <property type="match status" value="1"/>
</dbReference>
<dbReference type="SMART" id="SM00255">
    <property type="entry name" value="TIR"/>
    <property type="match status" value="1"/>
</dbReference>
<feature type="compositionally biased region" description="Basic and acidic residues" evidence="2">
    <location>
        <begin position="366"/>
        <end position="381"/>
    </location>
</feature>
<evidence type="ECO:0000256" key="1">
    <source>
        <dbReference type="SAM" id="Coils"/>
    </source>
</evidence>
<evidence type="ECO:0000313" key="5">
    <source>
        <dbReference type="Proteomes" id="UP000596742"/>
    </source>
</evidence>
<dbReference type="InterPro" id="IPR042342">
    <property type="entry name" value="TTC22"/>
</dbReference>
<evidence type="ECO:0000256" key="2">
    <source>
        <dbReference type="SAM" id="MobiDB-lite"/>
    </source>
</evidence>
<dbReference type="OrthoDB" id="6102229at2759"/>
<organism evidence="4 5">
    <name type="scientific">Mytilus galloprovincialis</name>
    <name type="common">Mediterranean mussel</name>
    <dbReference type="NCBI Taxonomy" id="29158"/>
    <lineage>
        <taxon>Eukaryota</taxon>
        <taxon>Metazoa</taxon>
        <taxon>Spiralia</taxon>
        <taxon>Lophotrochozoa</taxon>
        <taxon>Mollusca</taxon>
        <taxon>Bivalvia</taxon>
        <taxon>Autobranchia</taxon>
        <taxon>Pteriomorphia</taxon>
        <taxon>Mytilida</taxon>
        <taxon>Mytiloidea</taxon>
        <taxon>Mytilidae</taxon>
        <taxon>Mytilinae</taxon>
        <taxon>Mytilus</taxon>
    </lineage>
</organism>
<keyword evidence="1" id="KW-0175">Coiled coil</keyword>
<proteinExistence type="predicted"/>
<dbReference type="GO" id="GO:0007165">
    <property type="term" value="P:signal transduction"/>
    <property type="evidence" value="ECO:0007669"/>
    <property type="project" value="InterPro"/>
</dbReference>
<reference evidence="4" key="1">
    <citation type="submission" date="2018-11" db="EMBL/GenBank/DDBJ databases">
        <authorList>
            <person name="Alioto T."/>
            <person name="Alioto T."/>
        </authorList>
    </citation>
    <scope>NUCLEOTIDE SEQUENCE</scope>
</reference>
<accession>A0A8B6HBK9</accession>
<dbReference type="SUPFAM" id="SSF52200">
    <property type="entry name" value="Toll/Interleukin receptor TIR domain"/>
    <property type="match status" value="1"/>
</dbReference>
<dbReference type="PANTHER" id="PTHR16253:SF0">
    <property type="entry name" value="TETRATRICOPEPTIDE REPEAT PROTEIN 22"/>
    <property type="match status" value="1"/>
</dbReference>
<evidence type="ECO:0000259" key="3">
    <source>
        <dbReference type="PROSITE" id="PS50104"/>
    </source>
</evidence>
<protein>
    <recommendedName>
        <fullName evidence="3">TIR domain-containing protein</fullName>
    </recommendedName>
</protein>
<name>A0A8B6HBK9_MYTGA</name>
<dbReference type="PANTHER" id="PTHR16253">
    <property type="entry name" value="TETRATRICOPEPTIDE REPEAT PROTEIN 22"/>
    <property type="match status" value="1"/>
</dbReference>
<keyword evidence="5" id="KW-1185">Reference proteome</keyword>
<feature type="region of interest" description="Disordered" evidence="2">
    <location>
        <begin position="295"/>
        <end position="382"/>
    </location>
</feature>
<gene>
    <name evidence="4" type="ORF">MGAL_10B043921</name>
</gene>
<dbReference type="Gene3D" id="3.40.50.10140">
    <property type="entry name" value="Toll/interleukin-1 receptor homology (TIR) domain"/>
    <property type="match status" value="1"/>
</dbReference>
<dbReference type="AlphaFoldDB" id="A0A8B6HBK9"/>
<feature type="compositionally biased region" description="Polar residues" evidence="2">
    <location>
        <begin position="338"/>
        <end position="350"/>
    </location>
</feature>
<feature type="coiled-coil region" evidence="1">
    <location>
        <begin position="239"/>
        <end position="266"/>
    </location>
</feature>
<evidence type="ECO:0000313" key="4">
    <source>
        <dbReference type="EMBL" id="VDI77473.1"/>
    </source>
</evidence>
<dbReference type="Proteomes" id="UP000596742">
    <property type="component" value="Unassembled WGS sequence"/>
</dbReference>
<dbReference type="EMBL" id="UYJE01009844">
    <property type="protein sequence ID" value="VDI77473.1"/>
    <property type="molecule type" value="Genomic_DNA"/>
</dbReference>
<sequence length="546" mass="62566">MEIVYEKSKKHTHENYYYCCATAIPGIQSEKFDLSFLNAFLTIFPELIYWPSCLSNQSKSLEDLLNDHKHNLYHLYDKTSCCYCLPGTQPSTDDFKITKQQFESLFDRQGSVSCINIGSPGQCICLFSSKFLIKESLDDWLTNMILRICCPLKQSIEALVEVRNKVRGHARNSKMSNEDFKNNWCIIEEKVPELLNHGIVDNMKKETANHEFTQRLKDLKVKPLTEESYRQVITALLQQNEIKQDMKELSENVQNLQSVAENTQAGVLNLQSLPGQVDGIEKKLTELLMRDRNTNSDIDTDAVPFLPEDEPGSQDRNTNSDIDTDAVPFLPEDEPGSQDRTTNSDLNSDSEPYLTETEPRSQGAEAVERRDERSVDRKEQTYIKTGVTGSEQTFRKDGYKYDTLVLHSEDDEEHVNEMIKMMEEKVDLPDVKIVSVGDDMVAGTSLFKSFFKLLDDSCTVLLFVTPSFYTDCWSDHRLETVLADRMKGSPCVIPVLYGEKKLRDELKVLGNIKTIIFFKEEDGDKYKSFITKITKALEHYRGKVNK</sequence>
<dbReference type="InterPro" id="IPR035897">
    <property type="entry name" value="Toll_tir_struct_dom_sf"/>
</dbReference>
<dbReference type="InterPro" id="IPR000157">
    <property type="entry name" value="TIR_dom"/>
</dbReference>